<accession>A0ABR6J6R5</accession>
<proteinExistence type="predicted"/>
<dbReference type="Proteomes" id="UP000534590">
    <property type="component" value="Unassembled WGS sequence"/>
</dbReference>
<evidence type="ECO:0000313" key="5">
    <source>
        <dbReference type="Proteomes" id="UP000534590"/>
    </source>
</evidence>
<keyword evidence="5" id="KW-1185">Reference proteome</keyword>
<comment type="caution">
    <text evidence="4">The sequence shown here is derived from an EMBL/GenBank/DDBJ whole genome shotgun (WGS) entry which is preliminary data.</text>
</comment>
<dbReference type="InterPro" id="IPR027417">
    <property type="entry name" value="P-loop_NTPase"/>
</dbReference>
<dbReference type="InterPro" id="IPR000212">
    <property type="entry name" value="DNA_helicase_UvrD/REP"/>
</dbReference>
<gene>
    <name evidence="4" type="ORF">GGE40_002458</name>
</gene>
<protein>
    <recommendedName>
        <fullName evidence="1">DNA 3'-5' helicase II</fullName>
    </recommendedName>
</protein>
<dbReference type="RefSeq" id="WP_135522123.1">
    <property type="nucleotide sequence ID" value="NZ_JACIGN010000007.1"/>
</dbReference>
<dbReference type="Gene3D" id="3.40.50.300">
    <property type="entry name" value="P-loop containing nucleotide triphosphate hydrolases"/>
    <property type="match status" value="2"/>
</dbReference>
<dbReference type="Pfam" id="PF13538">
    <property type="entry name" value="UvrD_C_2"/>
    <property type="match status" value="1"/>
</dbReference>
<dbReference type="EMBL" id="JACIHP010000002">
    <property type="protein sequence ID" value="MBB4490627.1"/>
    <property type="molecule type" value="Genomic_DNA"/>
</dbReference>
<evidence type="ECO:0000256" key="1">
    <source>
        <dbReference type="ARBA" id="ARBA00034923"/>
    </source>
</evidence>
<dbReference type="PANTHER" id="PTHR11070:SF2">
    <property type="entry name" value="ATP-DEPENDENT DNA HELICASE SRS2"/>
    <property type="match status" value="1"/>
</dbReference>
<dbReference type="SUPFAM" id="SSF52540">
    <property type="entry name" value="P-loop containing nucleoside triphosphate hydrolases"/>
    <property type="match status" value="1"/>
</dbReference>
<feature type="domain" description="UvrD-like helicase C-terminal" evidence="3">
    <location>
        <begin position="510"/>
        <end position="556"/>
    </location>
</feature>
<organism evidence="4 5">
    <name type="scientific">Agrobacterium radiobacter</name>
    <dbReference type="NCBI Taxonomy" id="362"/>
    <lineage>
        <taxon>Bacteria</taxon>
        <taxon>Pseudomonadati</taxon>
        <taxon>Pseudomonadota</taxon>
        <taxon>Alphaproteobacteria</taxon>
        <taxon>Hyphomicrobiales</taxon>
        <taxon>Rhizobiaceae</taxon>
        <taxon>Rhizobium/Agrobacterium group</taxon>
        <taxon>Agrobacterium</taxon>
        <taxon>Agrobacterium tumefaciens complex</taxon>
    </lineage>
</organism>
<dbReference type="PANTHER" id="PTHR11070">
    <property type="entry name" value="UVRD / RECB / PCRA DNA HELICASE FAMILY MEMBER"/>
    <property type="match status" value="1"/>
</dbReference>
<name>A0ABR6J6R5_AGRRD</name>
<feature type="domain" description="NERD" evidence="2">
    <location>
        <begin position="15"/>
        <end position="115"/>
    </location>
</feature>
<dbReference type="InterPro" id="IPR027785">
    <property type="entry name" value="UvrD-like_helicase_C"/>
</dbReference>
<evidence type="ECO:0000259" key="2">
    <source>
        <dbReference type="Pfam" id="PF08378"/>
    </source>
</evidence>
<dbReference type="Pfam" id="PF13245">
    <property type="entry name" value="AAA_19"/>
    <property type="match status" value="1"/>
</dbReference>
<evidence type="ECO:0000313" key="4">
    <source>
        <dbReference type="EMBL" id="MBB4490627.1"/>
    </source>
</evidence>
<dbReference type="Pfam" id="PF08378">
    <property type="entry name" value="NERD"/>
    <property type="match status" value="1"/>
</dbReference>
<reference evidence="4 5" key="1">
    <citation type="submission" date="2020-08" db="EMBL/GenBank/DDBJ databases">
        <title>Genomic Encyclopedia of Type Strains, Phase IV (KMG-V): Genome sequencing to study the core and pangenomes of soil and plant-associated prokaryotes.</title>
        <authorList>
            <person name="Whitman W."/>
        </authorList>
    </citation>
    <scope>NUCLEOTIDE SEQUENCE [LARGE SCALE GENOMIC DNA]</scope>
    <source>
        <strain evidence="4 5">SEMIA 461</strain>
    </source>
</reference>
<sequence>MAICIPPLDASTESSAERKLYEALRSGLGDDFLVLHSVKWIAKPRGAGPRDGEVDFLICHPKHGLLIVEVKGGGVILDYATRRFASIDRHGDEHEISNPFEQAMRGKFAILEKLKESPFWQKLGLGRIPLGHAAFFPDVDGVGGLVGPDAPLDIIGGRQDITLISQWVDRAFTYWAGPGGQGGLSELGAGGVATVQRILARVSTTRPLVSARLVQEEHTRIELTERQAAILDLLSRQRRVMVAGGAGTGKTLIAREKAVRAAEEGLKTLLVCYNRGLADHLREQCEGIEGLDVATFHQLCKRWIDKAKSELGRDLMAEARRDYPGGTEFDHHQPIALAFAVDAFGPNYDAIVVDEAQDFGDEFWLPIEMMLSDHTDGLLYVFLDENQNIYGRSAAIPIKGEPMLLDKNCRNTTTIHAAAYRYYRGARIEAPKITGTEIELLTAPDIDRQARAISALVTRLVAVEGVAPHDIGILLCDGRARSSFERALAAMTIPKSSRWGHLEGYGPGSITVDSVAKFKGLERAIIILWGLDASDPVVDRETLYVGMSRAKSMLFLCGTVAACGRVLDTGVA</sequence>
<dbReference type="InterPro" id="IPR011528">
    <property type="entry name" value="NERD"/>
</dbReference>
<evidence type="ECO:0000259" key="3">
    <source>
        <dbReference type="Pfam" id="PF13538"/>
    </source>
</evidence>